<organism evidence="10 11">
    <name type="scientific">Pacificispira spongiicola</name>
    <dbReference type="NCBI Taxonomy" id="2729598"/>
    <lineage>
        <taxon>Bacteria</taxon>
        <taxon>Pseudomonadati</taxon>
        <taxon>Pseudomonadota</taxon>
        <taxon>Alphaproteobacteria</taxon>
        <taxon>Rhodospirillales</taxon>
        <taxon>Rhodospirillaceae</taxon>
        <taxon>Pacificispira</taxon>
    </lineage>
</organism>
<evidence type="ECO:0000259" key="9">
    <source>
        <dbReference type="Pfam" id="PF23368"/>
    </source>
</evidence>
<feature type="transmembrane region" description="Helical" evidence="7">
    <location>
        <begin position="103"/>
        <end position="121"/>
    </location>
</feature>
<dbReference type="CDD" id="cd07332">
    <property type="entry name" value="M48C_Oma1_like"/>
    <property type="match status" value="1"/>
</dbReference>
<dbReference type="EMBL" id="JABBNT010000002">
    <property type="protein sequence ID" value="NMM44136.1"/>
    <property type="molecule type" value="Genomic_DNA"/>
</dbReference>
<evidence type="ECO:0000256" key="7">
    <source>
        <dbReference type="SAM" id="Phobius"/>
    </source>
</evidence>
<dbReference type="AlphaFoldDB" id="A0A7Y0HDS2"/>
<accession>A0A7Y0HDS2</accession>
<dbReference type="Pfam" id="PF23368">
    <property type="entry name" value="DUF7092"/>
    <property type="match status" value="1"/>
</dbReference>
<dbReference type="InterPro" id="IPR055518">
    <property type="entry name" value="DUF7092"/>
</dbReference>
<proteinExistence type="inferred from homology"/>
<dbReference type="RefSeq" id="WP_169624440.1">
    <property type="nucleotide sequence ID" value="NZ_JABBNT010000002.1"/>
</dbReference>
<keyword evidence="4 6" id="KW-0862">Zinc</keyword>
<dbReference type="GO" id="GO:0046872">
    <property type="term" value="F:metal ion binding"/>
    <property type="evidence" value="ECO:0007669"/>
    <property type="project" value="UniProtKB-KW"/>
</dbReference>
<name>A0A7Y0HDS2_9PROT</name>
<evidence type="ECO:0000256" key="4">
    <source>
        <dbReference type="ARBA" id="ARBA00022833"/>
    </source>
</evidence>
<evidence type="ECO:0000256" key="6">
    <source>
        <dbReference type="RuleBase" id="RU003983"/>
    </source>
</evidence>
<protein>
    <submittedName>
        <fullName evidence="10">M48 family metallopeptidase</fullName>
    </submittedName>
</protein>
<dbReference type="Pfam" id="PF01435">
    <property type="entry name" value="Peptidase_M48"/>
    <property type="match status" value="1"/>
</dbReference>
<evidence type="ECO:0000256" key="5">
    <source>
        <dbReference type="ARBA" id="ARBA00023049"/>
    </source>
</evidence>
<keyword evidence="7" id="KW-0472">Membrane</keyword>
<dbReference type="Gene3D" id="3.30.2010.10">
    <property type="entry name" value="Metalloproteases ('zincins'), catalytic domain"/>
    <property type="match status" value="1"/>
</dbReference>
<reference evidence="10 11" key="1">
    <citation type="submission" date="2020-04" db="EMBL/GenBank/DDBJ databases">
        <title>Rhodospirillaceae bacterium KN72 isolated from deep sea.</title>
        <authorList>
            <person name="Zhang D.-C."/>
        </authorList>
    </citation>
    <scope>NUCLEOTIDE SEQUENCE [LARGE SCALE GENOMIC DNA]</scope>
    <source>
        <strain evidence="10 11">KN72</strain>
    </source>
</reference>
<dbReference type="PANTHER" id="PTHR22726:SF1">
    <property type="entry name" value="METALLOENDOPEPTIDASE OMA1, MITOCHONDRIAL"/>
    <property type="match status" value="1"/>
</dbReference>
<dbReference type="PANTHER" id="PTHR22726">
    <property type="entry name" value="METALLOENDOPEPTIDASE OMA1"/>
    <property type="match status" value="1"/>
</dbReference>
<dbReference type="GO" id="GO:0016020">
    <property type="term" value="C:membrane"/>
    <property type="evidence" value="ECO:0007669"/>
    <property type="project" value="TreeGrafter"/>
</dbReference>
<keyword evidence="7" id="KW-0812">Transmembrane</keyword>
<keyword evidence="1 6" id="KW-0645">Protease</keyword>
<keyword evidence="3 6" id="KW-0378">Hydrolase</keyword>
<dbReference type="GO" id="GO:0051603">
    <property type="term" value="P:proteolysis involved in protein catabolic process"/>
    <property type="evidence" value="ECO:0007669"/>
    <property type="project" value="TreeGrafter"/>
</dbReference>
<comment type="similarity">
    <text evidence="6">Belongs to the peptidase M48 family.</text>
</comment>
<feature type="domain" description="DUF7092" evidence="9">
    <location>
        <begin position="10"/>
        <end position="86"/>
    </location>
</feature>
<dbReference type="Proteomes" id="UP000539372">
    <property type="component" value="Unassembled WGS sequence"/>
</dbReference>
<evidence type="ECO:0000313" key="11">
    <source>
        <dbReference type="Proteomes" id="UP000539372"/>
    </source>
</evidence>
<sequence>MEPSDPKKEIAGRLFDSGSSRFQPGTIRCLGDRVLAFDADGNQTVSAPLGSVQIDPPVRGMPWRVRFPNGQAFESNGPTGFDMLFGREAGRVKRFHGLTPMRWTALILASLALPFVLWFGYPIAADNVARAVPVSLDRSIGQSTFRELDGAVFDKSELPSARKAKMRAIFTEILRASDLAPGRARLVFRKSDYFGANAFALPDGTVVMLDDLVALAESDDEIAGVLAHEVAHIRERHSMRQVVRAAGISVLALLILGDGSSFAEEIAAMGAGIVQFSYNREFETEADLASAQIMRKLGRDPNAMIALLRRVYKDCGESCEETSILSTHPGLRDRLETVSGGE</sequence>
<evidence type="ECO:0000259" key="8">
    <source>
        <dbReference type="Pfam" id="PF01435"/>
    </source>
</evidence>
<keyword evidence="7" id="KW-1133">Transmembrane helix</keyword>
<keyword evidence="2" id="KW-0479">Metal-binding</keyword>
<evidence type="ECO:0000256" key="3">
    <source>
        <dbReference type="ARBA" id="ARBA00022801"/>
    </source>
</evidence>
<dbReference type="InterPro" id="IPR051156">
    <property type="entry name" value="Mito/Outer_Membr_Metalloprot"/>
</dbReference>
<keyword evidence="5 6" id="KW-0482">Metalloprotease</keyword>
<comment type="cofactor">
    <cofactor evidence="6">
        <name>Zn(2+)</name>
        <dbReference type="ChEBI" id="CHEBI:29105"/>
    </cofactor>
    <text evidence="6">Binds 1 zinc ion per subunit.</text>
</comment>
<evidence type="ECO:0000256" key="2">
    <source>
        <dbReference type="ARBA" id="ARBA00022723"/>
    </source>
</evidence>
<gene>
    <name evidence="10" type="ORF">HH303_06590</name>
</gene>
<comment type="caution">
    <text evidence="10">The sequence shown here is derived from an EMBL/GenBank/DDBJ whole genome shotgun (WGS) entry which is preliminary data.</text>
</comment>
<dbReference type="GO" id="GO:0004222">
    <property type="term" value="F:metalloendopeptidase activity"/>
    <property type="evidence" value="ECO:0007669"/>
    <property type="project" value="InterPro"/>
</dbReference>
<evidence type="ECO:0000313" key="10">
    <source>
        <dbReference type="EMBL" id="NMM44136.1"/>
    </source>
</evidence>
<evidence type="ECO:0000256" key="1">
    <source>
        <dbReference type="ARBA" id="ARBA00022670"/>
    </source>
</evidence>
<feature type="domain" description="Peptidase M48" evidence="8">
    <location>
        <begin position="161"/>
        <end position="339"/>
    </location>
</feature>
<keyword evidence="11" id="KW-1185">Reference proteome</keyword>
<dbReference type="InterPro" id="IPR001915">
    <property type="entry name" value="Peptidase_M48"/>
</dbReference>